<dbReference type="EMBL" id="GG697355">
    <property type="protein sequence ID" value="EFQ31413.1"/>
    <property type="molecule type" value="Genomic_DNA"/>
</dbReference>
<gene>
    <name evidence="5" type="ORF">GLRG_06557</name>
</gene>
<evidence type="ECO:0000313" key="6">
    <source>
        <dbReference type="Proteomes" id="UP000008782"/>
    </source>
</evidence>
<reference evidence="6" key="1">
    <citation type="journal article" date="2012" name="Nat. Genet.">
        <title>Lifestyle transitions in plant pathogenic Colletotrichum fungi deciphered by genome and transcriptome analyses.</title>
        <authorList>
            <person name="O'Connell R.J."/>
            <person name="Thon M.R."/>
            <person name="Hacquard S."/>
            <person name="Amyotte S.G."/>
            <person name="Kleemann J."/>
            <person name="Torres M.F."/>
            <person name="Damm U."/>
            <person name="Buiate E.A."/>
            <person name="Epstein L."/>
            <person name="Alkan N."/>
            <person name="Altmueller J."/>
            <person name="Alvarado-Balderrama L."/>
            <person name="Bauser C.A."/>
            <person name="Becker C."/>
            <person name="Birren B.W."/>
            <person name="Chen Z."/>
            <person name="Choi J."/>
            <person name="Crouch J.A."/>
            <person name="Duvick J.P."/>
            <person name="Farman M.A."/>
            <person name="Gan P."/>
            <person name="Heiman D."/>
            <person name="Henrissat B."/>
            <person name="Howard R.J."/>
            <person name="Kabbage M."/>
            <person name="Koch C."/>
            <person name="Kracher B."/>
            <person name="Kubo Y."/>
            <person name="Law A.D."/>
            <person name="Lebrun M.-H."/>
            <person name="Lee Y.-H."/>
            <person name="Miyara I."/>
            <person name="Moore N."/>
            <person name="Neumann U."/>
            <person name="Nordstroem K."/>
            <person name="Panaccione D.G."/>
            <person name="Panstruga R."/>
            <person name="Place M."/>
            <person name="Proctor R.H."/>
            <person name="Prusky D."/>
            <person name="Rech G."/>
            <person name="Reinhardt R."/>
            <person name="Rollins J.A."/>
            <person name="Rounsley S."/>
            <person name="Schardl C.L."/>
            <person name="Schwartz D.C."/>
            <person name="Shenoy N."/>
            <person name="Shirasu K."/>
            <person name="Sikhakolli U.R."/>
            <person name="Stueber K."/>
            <person name="Sukno S.A."/>
            <person name="Sweigard J.A."/>
            <person name="Takano Y."/>
            <person name="Takahara H."/>
            <person name="Trail F."/>
            <person name="van der Does H.C."/>
            <person name="Voll L.M."/>
            <person name="Will I."/>
            <person name="Young S."/>
            <person name="Zeng Q."/>
            <person name="Zhang J."/>
            <person name="Zhou S."/>
            <person name="Dickman M.B."/>
            <person name="Schulze-Lefert P."/>
            <person name="Ver Loren van Themaat E."/>
            <person name="Ma L.-J."/>
            <person name="Vaillancourt L.J."/>
        </authorList>
    </citation>
    <scope>NUCLEOTIDE SEQUENCE [LARGE SCALE GENOMIC DNA]</scope>
    <source>
        <strain evidence="6">M1.001 / M2 / FGSC 10212</strain>
    </source>
</reference>
<feature type="region of interest" description="Disordered" evidence="3">
    <location>
        <begin position="76"/>
        <end position="123"/>
    </location>
</feature>
<dbReference type="PROSITE" id="PS50048">
    <property type="entry name" value="ZN2_CY6_FUNGAL_2"/>
    <property type="match status" value="1"/>
</dbReference>
<dbReference type="Pfam" id="PF11951">
    <property type="entry name" value="Fungal_trans_2"/>
    <property type="match status" value="1"/>
</dbReference>
<dbReference type="STRING" id="645133.E3QKM5"/>
<comment type="subcellular location">
    <subcellularLocation>
        <location evidence="1">Nucleus</location>
    </subcellularLocation>
</comment>
<proteinExistence type="predicted"/>
<dbReference type="InterPro" id="IPR021858">
    <property type="entry name" value="Fun_TF"/>
</dbReference>
<accession>E3QKM5</accession>
<sequence length="547" mass="60303">MARIDVLDAPTKPCHNCRRRRLRCDRSYPHCHKCTTGGHECLGYGKLFRWTEGVASRGKLAGKTTITFSADTATTATTSSRASTLEPSSISASPSVPPSASTSVPDHHHYHQHESPTSAEDGSTALVVSDVRPAGIETQSAPWTLVDPLFQGVEHHYRHYLSYFTTRVCRDLVSWDLPDRNPFRSLIPLTKAHPLLQHIIVAASAAHMSNLSRALSSDPESDQNARQALTDSLVAKHKALRLLSSALQDIDGIGGDVVLSSVLFFVNVELMESGRDGWKPHLEGAGRIMSYLSPVGTADSVLRDYVMSDCFIYYILASAFNASTPAAKSYYHSAQVSSVLGKAAANSYFCCPPDILQILLTASQLSNRSTEDLDSAADVAQGAAQILQQALSFDVHDWAYEPRTISYFRNIPVESRIHAGSAHRLAACLYILHALPSASILVPVDREELASQLFYHLSCINDEDPNFKATCLPTFIAGAGTSDPERRKWILDRLRRLMISTPWGFIMTAIDMLQTIWNLEESVDPHTQTERTWVQKLKASNLNFLIV</sequence>
<dbReference type="HOGENOM" id="CLU_020030_3_1_1"/>
<dbReference type="PANTHER" id="PTHR37534:SF51">
    <property type="entry name" value="ACRIFLAVINE SENSITIVITY CONTROL PROTEIN ACR-2"/>
    <property type="match status" value="1"/>
</dbReference>
<feature type="compositionally biased region" description="Low complexity" evidence="3">
    <location>
        <begin position="76"/>
        <end position="104"/>
    </location>
</feature>
<dbReference type="PROSITE" id="PS00463">
    <property type="entry name" value="ZN2_CY6_FUNGAL_1"/>
    <property type="match status" value="1"/>
</dbReference>
<keyword evidence="2" id="KW-0539">Nucleus</keyword>
<dbReference type="PANTHER" id="PTHR37534">
    <property type="entry name" value="TRANSCRIPTIONAL ACTIVATOR PROTEIN UGA3"/>
    <property type="match status" value="1"/>
</dbReference>
<dbReference type="eggNOG" id="ENOG502SI0U">
    <property type="taxonomic scope" value="Eukaryota"/>
</dbReference>
<dbReference type="SMART" id="SM00066">
    <property type="entry name" value="GAL4"/>
    <property type="match status" value="1"/>
</dbReference>
<dbReference type="GO" id="GO:0008270">
    <property type="term" value="F:zinc ion binding"/>
    <property type="evidence" value="ECO:0007669"/>
    <property type="project" value="InterPro"/>
</dbReference>
<dbReference type="InterPro" id="IPR036864">
    <property type="entry name" value="Zn2-C6_fun-type_DNA-bd_sf"/>
</dbReference>
<organism evidence="6">
    <name type="scientific">Colletotrichum graminicola (strain M1.001 / M2 / FGSC 10212)</name>
    <name type="common">Maize anthracnose fungus</name>
    <name type="synonym">Glomerella graminicola</name>
    <dbReference type="NCBI Taxonomy" id="645133"/>
    <lineage>
        <taxon>Eukaryota</taxon>
        <taxon>Fungi</taxon>
        <taxon>Dikarya</taxon>
        <taxon>Ascomycota</taxon>
        <taxon>Pezizomycotina</taxon>
        <taxon>Sordariomycetes</taxon>
        <taxon>Hypocreomycetidae</taxon>
        <taxon>Glomerellales</taxon>
        <taxon>Glomerellaceae</taxon>
        <taxon>Colletotrichum</taxon>
        <taxon>Colletotrichum graminicola species complex</taxon>
    </lineage>
</organism>
<feature type="domain" description="Zn(2)-C6 fungal-type" evidence="4">
    <location>
        <begin position="13"/>
        <end position="41"/>
    </location>
</feature>
<dbReference type="Gene3D" id="4.10.240.10">
    <property type="entry name" value="Zn(2)-C6 fungal-type DNA-binding domain"/>
    <property type="match status" value="1"/>
</dbReference>
<evidence type="ECO:0000256" key="3">
    <source>
        <dbReference type="SAM" id="MobiDB-lite"/>
    </source>
</evidence>
<dbReference type="Pfam" id="PF00172">
    <property type="entry name" value="Zn_clus"/>
    <property type="match status" value="1"/>
</dbReference>
<dbReference type="Proteomes" id="UP000008782">
    <property type="component" value="Unassembled WGS sequence"/>
</dbReference>
<evidence type="ECO:0000259" key="4">
    <source>
        <dbReference type="PROSITE" id="PS50048"/>
    </source>
</evidence>
<dbReference type="VEuPathDB" id="FungiDB:GLRG_06557"/>
<dbReference type="GO" id="GO:0000981">
    <property type="term" value="F:DNA-binding transcription factor activity, RNA polymerase II-specific"/>
    <property type="evidence" value="ECO:0007669"/>
    <property type="project" value="InterPro"/>
</dbReference>
<dbReference type="OrthoDB" id="5380854at2759"/>
<dbReference type="GeneID" id="24411922"/>
<name>E3QKM5_COLGM</name>
<dbReference type="GO" id="GO:0000976">
    <property type="term" value="F:transcription cis-regulatory region binding"/>
    <property type="evidence" value="ECO:0007669"/>
    <property type="project" value="TreeGrafter"/>
</dbReference>
<protein>
    <recommendedName>
        <fullName evidence="4">Zn(2)-C6 fungal-type domain-containing protein</fullName>
    </recommendedName>
</protein>
<dbReference type="SUPFAM" id="SSF57701">
    <property type="entry name" value="Zn2/Cys6 DNA-binding domain"/>
    <property type="match status" value="1"/>
</dbReference>
<dbReference type="GO" id="GO:0045944">
    <property type="term" value="P:positive regulation of transcription by RNA polymerase II"/>
    <property type="evidence" value="ECO:0007669"/>
    <property type="project" value="TreeGrafter"/>
</dbReference>
<dbReference type="AlphaFoldDB" id="E3QKM5"/>
<evidence type="ECO:0000313" key="5">
    <source>
        <dbReference type="EMBL" id="EFQ31413.1"/>
    </source>
</evidence>
<dbReference type="RefSeq" id="XP_008095433.1">
    <property type="nucleotide sequence ID" value="XM_008097242.1"/>
</dbReference>
<dbReference type="GO" id="GO:0005634">
    <property type="term" value="C:nucleus"/>
    <property type="evidence" value="ECO:0007669"/>
    <property type="project" value="UniProtKB-SubCell"/>
</dbReference>
<keyword evidence="6" id="KW-1185">Reference proteome</keyword>
<evidence type="ECO:0000256" key="2">
    <source>
        <dbReference type="ARBA" id="ARBA00023242"/>
    </source>
</evidence>
<evidence type="ECO:0000256" key="1">
    <source>
        <dbReference type="ARBA" id="ARBA00004123"/>
    </source>
</evidence>
<dbReference type="InterPro" id="IPR001138">
    <property type="entry name" value="Zn2Cys6_DnaBD"/>
</dbReference>